<dbReference type="PROSITE" id="PS50949">
    <property type="entry name" value="HTH_GNTR"/>
    <property type="match status" value="1"/>
</dbReference>
<evidence type="ECO:0000313" key="5">
    <source>
        <dbReference type="EMBL" id="POF33593.1"/>
    </source>
</evidence>
<sequence>MNLHPKNTSARTVRPVRRQQLHENVARQLRALILEGVLSDGDRIIETALCAQLNVSRTPLREAIKTLIHEGLIEHRPNRGARVTKTTAKEMRQLFEVISGLEMLAAETVATSIKPTEFKRLQSLHDKMAMHHAAGERDEYFVLNHQIHLKIVELSGNPILVETHASLMTRARHLRYQALAGQDRWMEAMEEHNGIMKAFEAGDAALAGRLMKQHVRRTGEVVEATFPGP</sequence>
<protein>
    <submittedName>
        <fullName evidence="5">DNA-binding GntR family transcriptional regulator</fullName>
    </submittedName>
</protein>
<dbReference type="InterPro" id="IPR008920">
    <property type="entry name" value="TF_FadR/GntR_C"/>
</dbReference>
<dbReference type="AlphaFoldDB" id="A0A2S3V1C9"/>
<keyword evidence="6" id="KW-1185">Reference proteome</keyword>
<dbReference type="Proteomes" id="UP000236959">
    <property type="component" value="Unassembled WGS sequence"/>
</dbReference>
<dbReference type="InterPro" id="IPR036390">
    <property type="entry name" value="WH_DNA-bd_sf"/>
</dbReference>
<gene>
    <name evidence="5" type="ORF">CLV41_10141</name>
</gene>
<evidence type="ECO:0000256" key="3">
    <source>
        <dbReference type="ARBA" id="ARBA00023163"/>
    </source>
</evidence>
<dbReference type="GO" id="GO:0003677">
    <property type="term" value="F:DNA binding"/>
    <property type="evidence" value="ECO:0007669"/>
    <property type="project" value="UniProtKB-KW"/>
</dbReference>
<dbReference type="InterPro" id="IPR036388">
    <property type="entry name" value="WH-like_DNA-bd_sf"/>
</dbReference>
<dbReference type="Gene3D" id="1.10.10.10">
    <property type="entry name" value="Winged helix-like DNA-binding domain superfamily/Winged helix DNA-binding domain"/>
    <property type="match status" value="1"/>
</dbReference>
<dbReference type="PANTHER" id="PTHR43537">
    <property type="entry name" value="TRANSCRIPTIONAL REGULATOR, GNTR FAMILY"/>
    <property type="match status" value="1"/>
</dbReference>
<accession>A0A2S3V1C9</accession>
<proteinExistence type="predicted"/>
<dbReference type="EMBL" id="PPCN01000001">
    <property type="protein sequence ID" value="POF33593.1"/>
    <property type="molecule type" value="Genomic_DNA"/>
</dbReference>
<comment type="caution">
    <text evidence="5">The sequence shown here is derived from an EMBL/GenBank/DDBJ whole genome shotgun (WGS) entry which is preliminary data.</text>
</comment>
<dbReference type="PANTHER" id="PTHR43537:SF50">
    <property type="entry name" value="TRANSCRIPTIONAL REGULATORY PROTEIN"/>
    <property type="match status" value="1"/>
</dbReference>
<evidence type="ECO:0000313" key="6">
    <source>
        <dbReference type="Proteomes" id="UP000236959"/>
    </source>
</evidence>
<name>A0A2S3V1C9_9HYPH</name>
<keyword evidence="3" id="KW-0804">Transcription</keyword>
<evidence type="ECO:0000256" key="1">
    <source>
        <dbReference type="ARBA" id="ARBA00023015"/>
    </source>
</evidence>
<dbReference type="InterPro" id="IPR000524">
    <property type="entry name" value="Tscrpt_reg_HTH_GntR"/>
</dbReference>
<dbReference type="OrthoDB" id="7620579at2"/>
<evidence type="ECO:0000256" key="2">
    <source>
        <dbReference type="ARBA" id="ARBA00023125"/>
    </source>
</evidence>
<dbReference type="SMART" id="SM00895">
    <property type="entry name" value="FCD"/>
    <property type="match status" value="1"/>
</dbReference>
<organism evidence="5 6">
    <name type="scientific">Roseibium marinum</name>
    <dbReference type="NCBI Taxonomy" id="281252"/>
    <lineage>
        <taxon>Bacteria</taxon>
        <taxon>Pseudomonadati</taxon>
        <taxon>Pseudomonadota</taxon>
        <taxon>Alphaproteobacteria</taxon>
        <taxon>Hyphomicrobiales</taxon>
        <taxon>Stappiaceae</taxon>
        <taxon>Roseibium</taxon>
    </lineage>
</organism>
<evidence type="ECO:0000259" key="4">
    <source>
        <dbReference type="PROSITE" id="PS50949"/>
    </source>
</evidence>
<dbReference type="Pfam" id="PF00392">
    <property type="entry name" value="GntR"/>
    <property type="match status" value="1"/>
</dbReference>
<dbReference type="GO" id="GO:0003700">
    <property type="term" value="F:DNA-binding transcription factor activity"/>
    <property type="evidence" value="ECO:0007669"/>
    <property type="project" value="InterPro"/>
</dbReference>
<dbReference type="SMART" id="SM00345">
    <property type="entry name" value="HTH_GNTR"/>
    <property type="match status" value="1"/>
</dbReference>
<dbReference type="SUPFAM" id="SSF46785">
    <property type="entry name" value="Winged helix' DNA-binding domain"/>
    <property type="match status" value="1"/>
</dbReference>
<keyword evidence="1" id="KW-0805">Transcription regulation</keyword>
<reference evidence="5 6" key="1">
    <citation type="submission" date="2018-01" db="EMBL/GenBank/DDBJ databases">
        <title>Genomic Encyclopedia of Archaeal and Bacterial Type Strains, Phase II (KMG-II): from individual species to whole genera.</title>
        <authorList>
            <person name="Goeker M."/>
        </authorList>
    </citation>
    <scope>NUCLEOTIDE SEQUENCE [LARGE SCALE GENOMIC DNA]</scope>
    <source>
        <strain evidence="5 6">DSM 17023</strain>
    </source>
</reference>
<dbReference type="InterPro" id="IPR011711">
    <property type="entry name" value="GntR_C"/>
</dbReference>
<dbReference type="CDD" id="cd07377">
    <property type="entry name" value="WHTH_GntR"/>
    <property type="match status" value="1"/>
</dbReference>
<dbReference type="Pfam" id="PF07729">
    <property type="entry name" value="FCD"/>
    <property type="match status" value="1"/>
</dbReference>
<dbReference type="Gene3D" id="1.20.120.530">
    <property type="entry name" value="GntR ligand-binding domain-like"/>
    <property type="match status" value="1"/>
</dbReference>
<keyword evidence="2 5" id="KW-0238">DNA-binding</keyword>
<feature type="domain" description="HTH gntR-type" evidence="4">
    <location>
        <begin position="19"/>
        <end position="86"/>
    </location>
</feature>
<dbReference type="SUPFAM" id="SSF48008">
    <property type="entry name" value="GntR ligand-binding domain-like"/>
    <property type="match status" value="1"/>
</dbReference>